<dbReference type="EnsemblBacteria" id="ACZ19751">
    <property type="protein sequence ID" value="ACZ19751"/>
    <property type="gene ID" value="Taci_1530"/>
</dbReference>
<keyword evidence="4 9" id="KW-0812">Transmembrane</keyword>
<comment type="function">
    <text evidence="9">Involved in protein export. Participates in an early event of protein translocation.</text>
</comment>
<gene>
    <name evidence="10" type="ordered locus">Taci_1530</name>
</gene>
<evidence type="ECO:0000256" key="1">
    <source>
        <dbReference type="ARBA" id="ARBA00004141"/>
    </source>
</evidence>
<comment type="similarity">
    <text evidence="2 9">Belongs to the SecG family.</text>
</comment>
<dbReference type="Proteomes" id="UP000002030">
    <property type="component" value="Chromosome"/>
</dbReference>
<proteinExistence type="inferred from homology"/>
<keyword evidence="11" id="KW-1185">Reference proteome</keyword>
<dbReference type="EMBL" id="CP001818">
    <property type="protein sequence ID" value="ACZ19751.1"/>
    <property type="molecule type" value="Genomic_DNA"/>
</dbReference>
<feature type="transmembrane region" description="Helical" evidence="9">
    <location>
        <begin position="64"/>
        <end position="82"/>
    </location>
</feature>
<dbReference type="HOGENOM" id="CLU_094156_6_2_0"/>
<dbReference type="OrthoDB" id="5889at2"/>
<keyword evidence="7 9" id="KW-0811">Translocation</keyword>
<keyword evidence="9" id="KW-1003">Cell membrane</keyword>
<dbReference type="GO" id="GO:0009306">
    <property type="term" value="P:protein secretion"/>
    <property type="evidence" value="ECO:0007669"/>
    <property type="project" value="UniProtKB-UniRule"/>
</dbReference>
<evidence type="ECO:0000256" key="2">
    <source>
        <dbReference type="ARBA" id="ARBA00008445"/>
    </source>
</evidence>
<dbReference type="AlphaFoldDB" id="D1B6W0"/>
<evidence type="ECO:0000256" key="5">
    <source>
        <dbReference type="ARBA" id="ARBA00022927"/>
    </source>
</evidence>
<dbReference type="STRING" id="525903.Taci_1530"/>
<evidence type="ECO:0000256" key="9">
    <source>
        <dbReference type="RuleBase" id="RU365087"/>
    </source>
</evidence>
<keyword evidence="3 9" id="KW-0813">Transport</keyword>
<sequence>MVRVLLGVLMVRVLLILVQLVLCVALCGSILMQQRKSGGFSGMFGGGTQADGGAWQRMSGLTKISAVLMGLFMLISLILVVIS</sequence>
<keyword evidence="6 9" id="KW-1133">Transmembrane helix</keyword>
<organism evidence="10 11">
    <name type="scientific">Thermanaerovibrio acidaminovorans (strain ATCC 49978 / DSM 6589 / Su883)</name>
    <name type="common">Selenomonas acidaminovorans</name>
    <dbReference type="NCBI Taxonomy" id="525903"/>
    <lineage>
        <taxon>Bacteria</taxon>
        <taxon>Thermotogati</taxon>
        <taxon>Synergistota</taxon>
        <taxon>Synergistia</taxon>
        <taxon>Synergistales</taxon>
        <taxon>Synergistaceae</taxon>
        <taxon>Thermanaerovibrio</taxon>
    </lineage>
</organism>
<comment type="subcellular location">
    <subcellularLocation>
        <location evidence="9">Cell membrane</location>
        <topology evidence="9">Multi-pass membrane protein</topology>
    </subcellularLocation>
    <subcellularLocation>
        <location evidence="1">Membrane</location>
        <topology evidence="1">Multi-pass membrane protein</topology>
    </subcellularLocation>
</comment>
<dbReference type="NCBIfam" id="TIGR00810">
    <property type="entry name" value="secG"/>
    <property type="match status" value="1"/>
</dbReference>
<evidence type="ECO:0000256" key="7">
    <source>
        <dbReference type="ARBA" id="ARBA00023010"/>
    </source>
</evidence>
<feature type="transmembrane region" description="Helical" evidence="9">
    <location>
        <begin position="6"/>
        <end position="31"/>
    </location>
</feature>
<dbReference type="PRINTS" id="PR01651">
    <property type="entry name" value="SECGEXPORT"/>
</dbReference>
<dbReference type="eggNOG" id="COG1314">
    <property type="taxonomic scope" value="Bacteria"/>
</dbReference>
<evidence type="ECO:0000256" key="6">
    <source>
        <dbReference type="ARBA" id="ARBA00022989"/>
    </source>
</evidence>
<dbReference type="GO" id="GO:0015450">
    <property type="term" value="F:protein-transporting ATPase activity"/>
    <property type="evidence" value="ECO:0007669"/>
    <property type="project" value="UniProtKB-UniRule"/>
</dbReference>
<dbReference type="KEGG" id="tai:Taci_1530"/>
<dbReference type="Pfam" id="PF03840">
    <property type="entry name" value="SecG"/>
    <property type="match status" value="1"/>
</dbReference>
<dbReference type="InterPro" id="IPR004692">
    <property type="entry name" value="SecG"/>
</dbReference>
<name>D1B6W0_THEAS</name>
<evidence type="ECO:0000256" key="4">
    <source>
        <dbReference type="ARBA" id="ARBA00022692"/>
    </source>
</evidence>
<keyword evidence="5 9" id="KW-0653">Protein transport</keyword>
<accession>D1B6W0</accession>
<evidence type="ECO:0000256" key="3">
    <source>
        <dbReference type="ARBA" id="ARBA00022448"/>
    </source>
</evidence>
<evidence type="ECO:0000313" key="11">
    <source>
        <dbReference type="Proteomes" id="UP000002030"/>
    </source>
</evidence>
<dbReference type="GO" id="GO:0005886">
    <property type="term" value="C:plasma membrane"/>
    <property type="evidence" value="ECO:0007669"/>
    <property type="project" value="UniProtKB-SubCell"/>
</dbReference>
<evidence type="ECO:0000256" key="8">
    <source>
        <dbReference type="ARBA" id="ARBA00023136"/>
    </source>
</evidence>
<protein>
    <recommendedName>
        <fullName evidence="9">Protein-export membrane protein SecG</fullName>
    </recommendedName>
</protein>
<evidence type="ECO:0000313" key="10">
    <source>
        <dbReference type="EMBL" id="ACZ19751.1"/>
    </source>
</evidence>
<reference evidence="10 11" key="1">
    <citation type="journal article" date="2009" name="Stand. Genomic Sci.">
        <title>Complete genome sequence of Thermanaerovibrio acidaminovorans type strain (Su883).</title>
        <authorList>
            <person name="Chovatia M."/>
            <person name="Sikorski J."/>
            <person name="Schroder M."/>
            <person name="Lapidus A."/>
            <person name="Nolan M."/>
            <person name="Tice H."/>
            <person name="Glavina Del Rio T."/>
            <person name="Copeland A."/>
            <person name="Cheng J.F."/>
            <person name="Lucas S."/>
            <person name="Chen F."/>
            <person name="Bruce D."/>
            <person name="Goodwin L."/>
            <person name="Pitluck S."/>
            <person name="Ivanova N."/>
            <person name="Mavromatis K."/>
            <person name="Ovchinnikova G."/>
            <person name="Pati A."/>
            <person name="Chen A."/>
            <person name="Palaniappan K."/>
            <person name="Land M."/>
            <person name="Hauser L."/>
            <person name="Chang Y.J."/>
            <person name="Jeffries C.D."/>
            <person name="Chain P."/>
            <person name="Saunders E."/>
            <person name="Detter J.C."/>
            <person name="Brettin T."/>
            <person name="Rohde M."/>
            <person name="Goker M."/>
            <person name="Spring S."/>
            <person name="Bristow J."/>
            <person name="Markowitz V."/>
            <person name="Hugenholtz P."/>
            <person name="Kyrpides N.C."/>
            <person name="Klenk H.P."/>
            <person name="Eisen J.A."/>
        </authorList>
    </citation>
    <scope>NUCLEOTIDE SEQUENCE [LARGE SCALE GENOMIC DNA]</scope>
    <source>
        <strain evidence="11">ATCC 49978 / DSM 6589 / Su883</strain>
    </source>
</reference>
<keyword evidence="8 9" id="KW-0472">Membrane</keyword>